<dbReference type="EMBL" id="DVFZ01000113">
    <property type="protein sequence ID" value="HIQ83846.1"/>
    <property type="molecule type" value="Genomic_DNA"/>
</dbReference>
<organism evidence="1 2">
    <name type="scientific">Candidatus Pullichristensenella stercorigallinarum</name>
    <dbReference type="NCBI Taxonomy" id="2840909"/>
    <lineage>
        <taxon>Bacteria</taxon>
        <taxon>Bacillati</taxon>
        <taxon>Bacillota</taxon>
        <taxon>Clostridia</taxon>
        <taxon>Candidatus Pullichristensenella</taxon>
    </lineage>
</organism>
<name>A0A9D0ZP55_9FIRM</name>
<proteinExistence type="predicted"/>
<reference evidence="1" key="1">
    <citation type="submission" date="2020-10" db="EMBL/GenBank/DDBJ databases">
        <authorList>
            <person name="Gilroy R."/>
        </authorList>
    </citation>
    <scope>NUCLEOTIDE SEQUENCE</scope>
    <source>
        <strain evidence="1">ChiSjej6B24-2974</strain>
    </source>
</reference>
<sequence>MPKYYNAARNRATQKYIRENLEEVRFRVRKGERDKVKQEAQRCGQSLTQYLIQAVNERAGRQLLTPSGTEDGEET</sequence>
<comment type="caution">
    <text evidence="1">The sequence shown here is derived from an EMBL/GenBank/DDBJ whole genome shotgun (WGS) entry which is preliminary data.</text>
</comment>
<protein>
    <submittedName>
        <fullName evidence="1">Uncharacterized protein</fullName>
    </submittedName>
</protein>
<evidence type="ECO:0000313" key="2">
    <source>
        <dbReference type="Proteomes" id="UP000824260"/>
    </source>
</evidence>
<gene>
    <name evidence="1" type="ORF">IAA52_12210</name>
</gene>
<evidence type="ECO:0000313" key="1">
    <source>
        <dbReference type="EMBL" id="HIQ83846.1"/>
    </source>
</evidence>
<dbReference type="Proteomes" id="UP000824260">
    <property type="component" value="Unassembled WGS sequence"/>
</dbReference>
<dbReference type="AlphaFoldDB" id="A0A9D0ZP55"/>
<accession>A0A9D0ZP55</accession>
<reference evidence="1" key="2">
    <citation type="journal article" date="2021" name="PeerJ">
        <title>Extensive microbial diversity within the chicken gut microbiome revealed by metagenomics and culture.</title>
        <authorList>
            <person name="Gilroy R."/>
            <person name="Ravi A."/>
            <person name="Getino M."/>
            <person name="Pursley I."/>
            <person name="Horton D.L."/>
            <person name="Alikhan N.F."/>
            <person name="Baker D."/>
            <person name="Gharbi K."/>
            <person name="Hall N."/>
            <person name="Watson M."/>
            <person name="Adriaenssens E.M."/>
            <person name="Foster-Nyarko E."/>
            <person name="Jarju S."/>
            <person name="Secka A."/>
            <person name="Antonio M."/>
            <person name="Oren A."/>
            <person name="Chaudhuri R.R."/>
            <person name="La Ragione R."/>
            <person name="Hildebrand F."/>
            <person name="Pallen M.J."/>
        </authorList>
    </citation>
    <scope>NUCLEOTIDE SEQUENCE</scope>
    <source>
        <strain evidence="1">ChiSjej6B24-2974</strain>
    </source>
</reference>